<name>A0A445DGF7_ARAHY</name>
<dbReference type="EMBL" id="SDMP01000004">
    <property type="protein sequence ID" value="RYR62271.1"/>
    <property type="molecule type" value="Genomic_DNA"/>
</dbReference>
<evidence type="ECO:0000259" key="1">
    <source>
        <dbReference type="Pfam" id="PF02721"/>
    </source>
</evidence>
<dbReference type="InterPro" id="IPR003871">
    <property type="entry name" value="RFA1B/D_OB_1st"/>
</dbReference>
<dbReference type="SMR" id="A0A445DGF7"/>
<dbReference type="SUPFAM" id="SSF50249">
    <property type="entry name" value="Nucleic acid-binding proteins"/>
    <property type="match status" value="2"/>
</dbReference>
<dbReference type="Gramene" id="arahy.Tifrunner.gnm2.ann2.Ah04g224000.1">
    <property type="protein sequence ID" value="arahy.Tifrunner.gnm2.ann2.Ah04g224000.1-CDS"/>
    <property type="gene ID" value="arahy.Tifrunner.gnm2.ann2.Ah04g224000"/>
</dbReference>
<protein>
    <recommendedName>
        <fullName evidence="1">Replication protein A 70 kDa DNA-binding subunit B/D first OB fold domain-containing protein</fullName>
    </recommendedName>
</protein>
<reference evidence="2 3" key="1">
    <citation type="submission" date="2019-01" db="EMBL/GenBank/DDBJ databases">
        <title>Sequencing of cultivated peanut Arachis hypogaea provides insights into genome evolution and oil improvement.</title>
        <authorList>
            <person name="Chen X."/>
        </authorList>
    </citation>
    <scope>NUCLEOTIDE SEQUENCE [LARGE SCALE GENOMIC DNA]</scope>
    <source>
        <strain evidence="3">cv. Fuhuasheng</strain>
        <tissue evidence="2">Leaves</tissue>
    </source>
</reference>
<dbReference type="CDD" id="cd04480">
    <property type="entry name" value="RPA1_DBD_A_like"/>
    <property type="match status" value="1"/>
</dbReference>
<comment type="caution">
    <text evidence="2">The sequence shown here is derived from an EMBL/GenBank/DDBJ whole genome shotgun (WGS) entry which is preliminary data.</text>
</comment>
<dbReference type="PANTHER" id="PTHR47165">
    <property type="entry name" value="OS03G0429900 PROTEIN"/>
    <property type="match status" value="1"/>
</dbReference>
<feature type="domain" description="Replication protein A 70 kDa DNA-binding subunit B/D first OB fold" evidence="1">
    <location>
        <begin position="5"/>
        <end position="109"/>
    </location>
</feature>
<dbReference type="PANTHER" id="PTHR47165:SF4">
    <property type="entry name" value="OS03G0429900 PROTEIN"/>
    <property type="match status" value="1"/>
</dbReference>
<sequence length="412" mass="47384">MDEHFDLVSDVNAKKLAWNFKVFVIRVWTTPNKFNVNEIGSIEMVLQDKQGGRIYATIPRSLAKKYISVILEFHMYTMSNFIVVDTMTKKKNGVSRWVLAFSHRTRIEHIENPTFPLEAFRCRNLAEMHTVEKVDDLELFDIIGEVVRKEDPRELVTSKGIETKRLIVIVEDLEKNRLSCTLFGETVDQILPHLDEDRLEPLIVILQYFKATRWNGKTSVQSHFELSKVHVNPKLKEVISFKKSIMSGSESTSMRISHQSTQSSWVGTDELNNGTAIVKTIEEVLKSVEDAKEDEYPKSLDNMMDIMVLFKINVKSGNIKHYDKIYTVMKVCDDEETVAKNKPKQMEVSTSMNITDSMEEYVESLKYNTPAKRIADSLKYGSTVDEECQLSTIRFTQKKGKKLKSQTSDADN</sequence>
<dbReference type="AlphaFoldDB" id="A0A445DGF7"/>
<keyword evidence="3" id="KW-1185">Reference proteome</keyword>
<evidence type="ECO:0000313" key="3">
    <source>
        <dbReference type="Proteomes" id="UP000289738"/>
    </source>
</evidence>
<gene>
    <name evidence="2" type="ORF">Ahy_A04g019725</name>
</gene>
<dbReference type="CDD" id="cd04481">
    <property type="entry name" value="RPA1_DBD_B_like"/>
    <property type="match status" value="1"/>
</dbReference>
<dbReference type="InterPro" id="IPR012340">
    <property type="entry name" value="NA-bd_OB-fold"/>
</dbReference>
<dbReference type="Gene3D" id="2.40.50.140">
    <property type="entry name" value="Nucleic acid-binding proteins"/>
    <property type="match status" value="2"/>
</dbReference>
<evidence type="ECO:0000313" key="2">
    <source>
        <dbReference type="EMBL" id="RYR62271.1"/>
    </source>
</evidence>
<organism evidence="2 3">
    <name type="scientific">Arachis hypogaea</name>
    <name type="common">Peanut</name>
    <dbReference type="NCBI Taxonomy" id="3818"/>
    <lineage>
        <taxon>Eukaryota</taxon>
        <taxon>Viridiplantae</taxon>
        <taxon>Streptophyta</taxon>
        <taxon>Embryophyta</taxon>
        <taxon>Tracheophyta</taxon>
        <taxon>Spermatophyta</taxon>
        <taxon>Magnoliopsida</taxon>
        <taxon>eudicotyledons</taxon>
        <taxon>Gunneridae</taxon>
        <taxon>Pentapetalae</taxon>
        <taxon>rosids</taxon>
        <taxon>fabids</taxon>
        <taxon>Fabales</taxon>
        <taxon>Fabaceae</taxon>
        <taxon>Papilionoideae</taxon>
        <taxon>50 kb inversion clade</taxon>
        <taxon>dalbergioids sensu lato</taxon>
        <taxon>Dalbergieae</taxon>
        <taxon>Pterocarpus clade</taxon>
        <taxon>Arachis</taxon>
    </lineage>
</organism>
<accession>A0A445DGF7</accession>
<dbReference type="Pfam" id="PF02721">
    <property type="entry name" value="DUF223"/>
    <property type="match status" value="1"/>
</dbReference>
<dbReference type="Proteomes" id="UP000289738">
    <property type="component" value="Chromosome A04"/>
</dbReference>
<dbReference type="STRING" id="3818.A0A445DGF7"/>
<proteinExistence type="predicted"/>